<dbReference type="Proteomes" id="UP000887572">
    <property type="component" value="Unplaced"/>
</dbReference>
<sequence length="308" mass="35411">MFKVWFLALLTLSASRLNSSGKEENKQDQKYYETLTNKDCDVHYDHKNGKCAWRNEVTQKYERPALDYEPFGDTKCLGDFHNRIFTHVCGDPLYEQIKYCAKVKFYKNKKPERESTKNNILLLLLDGCTATLKLTYKLPAGSFFTACAEQTKEAESFSISMGSSADGGIINKDAVSNDYEEEDTIVEKFARNNMLTFALPALLVERKNVTLTVEHKWVTNHGRDRPACTNFRSLAFSCKTRKSKSPMVLQLSDLLKIDKFKYNLAEVRRLHINLGENIFKQFSPLNNEYNIADSVKFENLAVPKNDEF</sequence>
<evidence type="ECO:0000256" key="1">
    <source>
        <dbReference type="SAM" id="SignalP"/>
    </source>
</evidence>
<reference evidence="3" key="1">
    <citation type="submission" date="2022-11" db="UniProtKB">
        <authorList>
            <consortium name="WormBaseParasite"/>
        </authorList>
    </citation>
    <scope>IDENTIFICATION</scope>
</reference>
<protein>
    <submittedName>
        <fullName evidence="3">Uncharacterized protein</fullName>
    </submittedName>
</protein>
<feature type="chain" id="PRO_5037665308" evidence="1">
    <location>
        <begin position="22"/>
        <end position="308"/>
    </location>
</feature>
<evidence type="ECO:0000313" key="2">
    <source>
        <dbReference type="Proteomes" id="UP000887572"/>
    </source>
</evidence>
<organism evidence="2 3">
    <name type="scientific">Globodera rostochiensis</name>
    <name type="common">Golden nematode worm</name>
    <name type="synonym">Heterodera rostochiensis</name>
    <dbReference type="NCBI Taxonomy" id="31243"/>
    <lineage>
        <taxon>Eukaryota</taxon>
        <taxon>Metazoa</taxon>
        <taxon>Ecdysozoa</taxon>
        <taxon>Nematoda</taxon>
        <taxon>Chromadorea</taxon>
        <taxon>Rhabditida</taxon>
        <taxon>Tylenchina</taxon>
        <taxon>Tylenchomorpha</taxon>
        <taxon>Tylenchoidea</taxon>
        <taxon>Heteroderidae</taxon>
        <taxon>Heteroderinae</taxon>
        <taxon>Globodera</taxon>
    </lineage>
</organism>
<evidence type="ECO:0000313" key="3">
    <source>
        <dbReference type="WBParaSite" id="Gr19_v10_g6342.t2"/>
    </source>
</evidence>
<name>A0A914I3T7_GLORO</name>
<keyword evidence="1" id="KW-0732">Signal</keyword>
<keyword evidence="2" id="KW-1185">Reference proteome</keyword>
<proteinExistence type="predicted"/>
<accession>A0A914I3T7</accession>
<dbReference type="AlphaFoldDB" id="A0A914I3T7"/>
<dbReference type="WBParaSite" id="Gr19_v10_g6342.t2">
    <property type="protein sequence ID" value="Gr19_v10_g6342.t2"/>
    <property type="gene ID" value="Gr19_v10_g6342"/>
</dbReference>
<feature type="signal peptide" evidence="1">
    <location>
        <begin position="1"/>
        <end position="21"/>
    </location>
</feature>